<gene>
    <name evidence="2" type="ORF">ANN_00278</name>
</gene>
<feature type="region of interest" description="Disordered" evidence="1">
    <location>
        <begin position="71"/>
        <end position="96"/>
    </location>
</feature>
<reference evidence="2 3" key="1">
    <citation type="journal article" date="2022" name="Allergy">
        <title>Genome assembly and annotation of Periplaneta americana reveal a comprehensive cockroach allergen profile.</title>
        <authorList>
            <person name="Wang L."/>
            <person name="Xiong Q."/>
            <person name="Saelim N."/>
            <person name="Wang L."/>
            <person name="Nong W."/>
            <person name="Wan A.T."/>
            <person name="Shi M."/>
            <person name="Liu X."/>
            <person name="Cao Q."/>
            <person name="Hui J.H.L."/>
            <person name="Sookrung N."/>
            <person name="Leung T.F."/>
            <person name="Tungtrongchitr A."/>
            <person name="Tsui S.K.W."/>
        </authorList>
    </citation>
    <scope>NUCLEOTIDE SEQUENCE [LARGE SCALE GENOMIC DNA]</scope>
    <source>
        <strain evidence="2">PWHHKU_190912</strain>
    </source>
</reference>
<proteinExistence type="predicted"/>
<organism evidence="2 3">
    <name type="scientific">Periplaneta americana</name>
    <name type="common">American cockroach</name>
    <name type="synonym">Blatta americana</name>
    <dbReference type="NCBI Taxonomy" id="6978"/>
    <lineage>
        <taxon>Eukaryota</taxon>
        <taxon>Metazoa</taxon>
        <taxon>Ecdysozoa</taxon>
        <taxon>Arthropoda</taxon>
        <taxon>Hexapoda</taxon>
        <taxon>Insecta</taxon>
        <taxon>Pterygota</taxon>
        <taxon>Neoptera</taxon>
        <taxon>Polyneoptera</taxon>
        <taxon>Dictyoptera</taxon>
        <taxon>Blattodea</taxon>
        <taxon>Blattoidea</taxon>
        <taxon>Blattidae</taxon>
        <taxon>Blattinae</taxon>
        <taxon>Periplaneta</taxon>
    </lineage>
</organism>
<comment type="caution">
    <text evidence="2">The sequence shown here is derived from an EMBL/GenBank/DDBJ whole genome shotgun (WGS) entry which is preliminary data.</text>
</comment>
<evidence type="ECO:0000256" key="1">
    <source>
        <dbReference type="SAM" id="MobiDB-lite"/>
    </source>
</evidence>
<dbReference type="Proteomes" id="UP001148838">
    <property type="component" value="Unassembled WGS sequence"/>
</dbReference>
<evidence type="ECO:0000313" key="3">
    <source>
        <dbReference type="Proteomes" id="UP001148838"/>
    </source>
</evidence>
<accession>A0ABQ8TQH0</accession>
<evidence type="ECO:0000313" key="2">
    <source>
        <dbReference type="EMBL" id="KAJ4448887.1"/>
    </source>
</evidence>
<name>A0ABQ8TQH0_PERAM</name>
<protein>
    <submittedName>
        <fullName evidence="2">Uncharacterized protein</fullName>
    </submittedName>
</protein>
<dbReference type="EMBL" id="JAJSOF020000003">
    <property type="protein sequence ID" value="KAJ4448887.1"/>
    <property type="molecule type" value="Genomic_DNA"/>
</dbReference>
<sequence length="130" mass="15114">MTPFMSYYNQEIESWMTSHPFRAITSYQIGEVMGKAYAKSATLKNAMSGFSKCSIIPFNRNVFDEQEFFPLDEQQSVRNEGEPEETSGTKKTVSPFHLHRPQQVSLRISLHQDDLQIQQLQFKLTLHERP</sequence>
<keyword evidence="3" id="KW-1185">Reference proteome</keyword>